<evidence type="ECO:0000256" key="2">
    <source>
        <dbReference type="ARBA" id="ARBA00022795"/>
    </source>
</evidence>
<proteinExistence type="inferred from homology"/>
<dbReference type="Pfam" id="PF02623">
    <property type="entry name" value="FliW"/>
    <property type="match status" value="1"/>
</dbReference>
<dbReference type="AlphaFoldDB" id="A0AAU7VN37"/>
<dbReference type="GO" id="GO:0006417">
    <property type="term" value="P:regulation of translation"/>
    <property type="evidence" value="ECO:0007669"/>
    <property type="project" value="UniProtKB-KW"/>
</dbReference>
<name>A0AAU7VN37_9FIRM</name>
<dbReference type="HAMAP" id="MF_01185">
    <property type="entry name" value="FliW"/>
    <property type="match status" value="1"/>
</dbReference>
<sequence length="138" mass="15912">MEAAQKIREQTIINFPKGLLGFEHLKEYIILEEPGSEGIFYWLQSCQESTVEFLVTRPQLFVNYKVNVELEQLEDIGVTKPDQVETLSIVNLPQDITKATVNLRAPVIINHQTLQGKQLVLNDEKLSIKYPLYKKELK</sequence>
<keyword evidence="1 5" id="KW-0963">Cytoplasm</keyword>
<dbReference type="RefSeq" id="WP_350344128.1">
    <property type="nucleotide sequence ID" value="NZ_CP158367.1"/>
</dbReference>
<dbReference type="SUPFAM" id="SSF141457">
    <property type="entry name" value="BH3618-like"/>
    <property type="match status" value="1"/>
</dbReference>
<evidence type="ECO:0000256" key="5">
    <source>
        <dbReference type="HAMAP-Rule" id="MF_01185"/>
    </source>
</evidence>
<evidence type="ECO:0000313" key="6">
    <source>
        <dbReference type="EMBL" id="XBX75383.1"/>
    </source>
</evidence>
<comment type="similarity">
    <text evidence="5">Belongs to the FliW family.</text>
</comment>
<keyword evidence="6" id="KW-0282">Flagellum</keyword>
<evidence type="ECO:0000256" key="3">
    <source>
        <dbReference type="ARBA" id="ARBA00022845"/>
    </source>
</evidence>
<dbReference type="PANTHER" id="PTHR39190">
    <property type="entry name" value="FLAGELLAR ASSEMBLY FACTOR FLIW"/>
    <property type="match status" value="1"/>
</dbReference>
<dbReference type="Gene3D" id="2.30.290.10">
    <property type="entry name" value="BH3618-like"/>
    <property type="match status" value="1"/>
</dbReference>
<keyword evidence="3 5" id="KW-0810">Translation regulation</keyword>
<dbReference type="PANTHER" id="PTHR39190:SF1">
    <property type="entry name" value="FLAGELLAR ASSEMBLY FACTOR FLIW"/>
    <property type="match status" value="1"/>
</dbReference>
<keyword evidence="6" id="KW-0969">Cilium</keyword>
<gene>
    <name evidence="5" type="primary">fliW</name>
    <name evidence="6" type="ORF">PRVXT_000502</name>
</gene>
<evidence type="ECO:0000256" key="1">
    <source>
        <dbReference type="ARBA" id="ARBA00022490"/>
    </source>
</evidence>
<keyword evidence="2 5" id="KW-1005">Bacterial flagellum biogenesis</keyword>
<keyword evidence="6" id="KW-0966">Cell projection</keyword>
<keyword evidence="4 5" id="KW-0143">Chaperone</keyword>
<comment type="subcellular location">
    <subcellularLocation>
        <location evidence="5">Cytoplasm</location>
    </subcellularLocation>
</comment>
<dbReference type="InterPro" id="IPR024046">
    <property type="entry name" value="Flagellar_assmbl_FliW_dom_sf"/>
</dbReference>
<comment type="subunit">
    <text evidence="5">Interacts with translational regulator CsrA and flagellin(s).</text>
</comment>
<protein>
    <recommendedName>
        <fullName evidence="5">Flagellar assembly factor FliW</fullName>
    </recommendedName>
</protein>
<organism evidence="6">
    <name type="scientific">Proteinivorax tanatarense</name>
    <dbReference type="NCBI Taxonomy" id="1260629"/>
    <lineage>
        <taxon>Bacteria</taxon>
        <taxon>Bacillati</taxon>
        <taxon>Bacillota</taxon>
        <taxon>Clostridia</taxon>
        <taxon>Eubacteriales</taxon>
        <taxon>Proteinivoracaceae</taxon>
        <taxon>Proteinivorax</taxon>
    </lineage>
</organism>
<dbReference type="GO" id="GO:0044780">
    <property type="term" value="P:bacterial-type flagellum assembly"/>
    <property type="evidence" value="ECO:0007669"/>
    <property type="project" value="UniProtKB-UniRule"/>
</dbReference>
<reference evidence="6" key="1">
    <citation type="journal article" date="2013" name="Extremophiles">
        <title>Proteinivorax tanatarense gen. nov., sp. nov., an anaerobic, haloalkaliphilic, proteolytic bacterium isolated from a decaying algal bloom, and proposal of Proteinivoraceae fam. nov.</title>
        <authorList>
            <person name="Kevbrin V."/>
            <person name="Boltyanskaya Y."/>
            <person name="Zhilina T."/>
            <person name="Kolganova T."/>
            <person name="Lavrentjeva E."/>
            <person name="Kuznetsov B."/>
        </authorList>
    </citation>
    <scope>NUCLEOTIDE SEQUENCE</scope>
    <source>
        <strain evidence="6">Z-910T</strain>
    </source>
</reference>
<evidence type="ECO:0000256" key="4">
    <source>
        <dbReference type="ARBA" id="ARBA00023186"/>
    </source>
</evidence>
<dbReference type="GO" id="GO:0005737">
    <property type="term" value="C:cytoplasm"/>
    <property type="evidence" value="ECO:0007669"/>
    <property type="project" value="UniProtKB-SubCell"/>
</dbReference>
<dbReference type="EMBL" id="CP158367">
    <property type="protein sequence ID" value="XBX75383.1"/>
    <property type="molecule type" value="Genomic_DNA"/>
</dbReference>
<comment type="function">
    <text evidence="5">Acts as an anti-CsrA protein, binds CsrA and prevents it from repressing translation of its target genes, one of which is flagellin. Binds to flagellin and participates in the assembly of the flagellum.</text>
</comment>
<reference evidence="6" key="2">
    <citation type="submission" date="2024-06" db="EMBL/GenBank/DDBJ databases">
        <authorList>
            <person name="Petrova K.O."/>
            <person name="Toshchakov S.V."/>
            <person name="Boltjanskaja Y.V."/>
            <person name="Kevbrin V."/>
        </authorList>
    </citation>
    <scope>NUCLEOTIDE SEQUENCE</scope>
    <source>
        <strain evidence="6">Z-910T</strain>
    </source>
</reference>
<dbReference type="InterPro" id="IPR003775">
    <property type="entry name" value="Flagellar_assembly_factor_FliW"/>
</dbReference>
<accession>A0AAU7VN37</accession>